<dbReference type="Proteomes" id="UP000236161">
    <property type="component" value="Unassembled WGS sequence"/>
</dbReference>
<accession>A0A2I0AQ20</accession>
<evidence type="ECO:0000313" key="4">
    <source>
        <dbReference type="EMBL" id="PKA57566.1"/>
    </source>
</evidence>
<feature type="chain" id="PRO_5014116564" evidence="2">
    <location>
        <begin position="23"/>
        <end position="227"/>
    </location>
</feature>
<protein>
    <submittedName>
        <fullName evidence="4">Pathogenesis-related protein PRMS</fullName>
    </submittedName>
</protein>
<dbReference type="InterPro" id="IPR014044">
    <property type="entry name" value="CAP_dom"/>
</dbReference>
<gene>
    <name evidence="4" type="primary">PRMS</name>
    <name evidence="4" type="ORF">AXF42_Ash018541</name>
</gene>
<dbReference type="InterPro" id="IPR036186">
    <property type="entry name" value="Serpin_sf"/>
</dbReference>
<keyword evidence="5" id="KW-1185">Reference proteome</keyword>
<dbReference type="STRING" id="1088818.A0A2I0AQ20"/>
<sequence length="227" mass="25500">MAFYSFVLLLITIFIHVAASNADSTDAAATTSEFLAPHNTARQVVGVPSLVWDKKLETFAKAYANQRRGDCLLMHSAGYAYGENIFWGEGQQWKVADIVASWVAEKQWYNYDTNSCSSSDCSHYTQIVWRNTQKHARDSNYIFSKLSIHTVLRLITVGSKGRTNKQILSVPHTDSIEDLTFLYTGIVSLILANGLTTIGPSRSLPVVFRLIFLFCSALFKEFRHFGL</sequence>
<dbReference type="SUPFAM" id="SSF56574">
    <property type="entry name" value="Serpins"/>
    <property type="match status" value="1"/>
</dbReference>
<dbReference type="Gene3D" id="3.40.33.10">
    <property type="entry name" value="CAP"/>
    <property type="match status" value="1"/>
</dbReference>
<dbReference type="AlphaFoldDB" id="A0A2I0AQ20"/>
<proteinExistence type="inferred from homology"/>
<dbReference type="SUPFAM" id="SSF55797">
    <property type="entry name" value="PR-1-like"/>
    <property type="match status" value="1"/>
</dbReference>
<dbReference type="SMART" id="SM00198">
    <property type="entry name" value="SCP"/>
    <property type="match status" value="1"/>
</dbReference>
<reference evidence="4 5" key="1">
    <citation type="journal article" date="2017" name="Nature">
        <title>The Apostasia genome and the evolution of orchids.</title>
        <authorList>
            <person name="Zhang G.Q."/>
            <person name="Liu K.W."/>
            <person name="Li Z."/>
            <person name="Lohaus R."/>
            <person name="Hsiao Y.Y."/>
            <person name="Niu S.C."/>
            <person name="Wang J.Y."/>
            <person name="Lin Y.C."/>
            <person name="Xu Q."/>
            <person name="Chen L.J."/>
            <person name="Yoshida K."/>
            <person name="Fujiwara S."/>
            <person name="Wang Z.W."/>
            <person name="Zhang Y.Q."/>
            <person name="Mitsuda N."/>
            <person name="Wang M."/>
            <person name="Liu G.H."/>
            <person name="Pecoraro L."/>
            <person name="Huang H.X."/>
            <person name="Xiao X.J."/>
            <person name="Lin M."/>
            <person name="Wu X.Y."/>
            <person name="Wu W.L."/>
            <person name="Chen Y.Y."/>
            <person name="Chang S.B."/>
            <person name="Sakamoto S."/>
            <person name="Ohme-Takagi M."/>
            <person name="Yagi M."/>
            <person name="Zeng S.J."/>
            <person name="Shen C.Y."/>
            <person name="Yeh C.M."/>
            <person name="Luo Y.B."/>
            <person name="Tsai W.C."/>
            <person name="Van de Peer Y."/>
            <person name="Liu Z.J."/>
        </authorList>
    </citation>
    <scope>NUCLEOTIDE SEQUENCE [LARGE SCALE GENOMIC DNA]</scope>
    <source>
        <strain evidence="5">cv. Shenzhen</strain>
        <tissue evidence="4">Stem</tissue>
    </source>
</reference>
<dbReference type="FunFam" id="3.40.33.10:FF:000004">
    <property type="entry name" value="CAP, cysteine-rich secretory protein, antigen 5"/>
    <property type="match status" value="1"/>
</dbReference>
<evidence type="ECO:0000256" key="1">
    <source>
        <dbReference type="ARBA" id="ARBA00009500"/>
    </source>
</evidence>
<name>A0A2I0AQ20_9ASPA</name>
<comment type="similarity">
    <text evidence="1">Belongs to the serpin family.</text>
</comment>
<dbReference type="InterPro" id="IPR001283">
    <property type="entry name" value="CRISP-related"/>
</dbReference>
<evidence type="ECO:0000259" key="3">
    <source>
        <dbReference type="SMART" id="SM00198"/>
    </source>
</evidence>
<organism evidence="4 5">
    <name type="scientific">Apostasia shenzhenica</name>
    <dbReference type="NCBI Taxonomy" id="1088818"/>
    <lineage>
        <taxon>Eukaryota</taxon>
        <taxon>Viridiplantae</taxon>
        <taxon>Streptophyta</taxon>
        <taxon>Embryophyta</taxon>
        <taxon>Tracheophyta</taxon>
        <taxon>Spermatophyta</taxon>
        <taxon>Magnoliopsida</taxon>
        <taxon>Liliopsida</taxon>
        <taxon>Asparagales</taxon>
        <taxon>Orchidaceae</taxon>
        <taxon>Apostasioideae</taxon>
        <taxon>Apostasia</taxon>
    </lineage>
</organism>
<dbReference type="EMBL" id="KZ451963">
    <property type="protein sequence ID" value="PKA57566.1"/>
    <property type="molecule type" value="Genomic_DNA"/>
</dbReference>
<dbReference type="Pfam" id="PF00188">
    <property type="entry name" value="CAP"/>
    <property type="match status" value="1"/>
</dbReference>
<evidence type="ECO:0000313" key="5">
    <source>
        <dbReference type="Proteomes" id="UP000236161"/>
    </source>
</evidence>
<feature type="signal peptide" evidence="2">
    <location>
        <begin position="1"/>
        <end position="22"/>
    </location>
</feature>
<dbReference type="OrthoDB" id="337038at2759"/>
<dbReference type="PANTHER" id="PTHR10334">
    <property type="entry name" value="CYSTEINE-RICH SECRETORY PROTEIN-RELATED"/>
    <property type="match status" value="1"/>
</dbReference>
<dbReference type="InterPro" id="IPR035940">
    <property type="entry name" value="CAP_sf"/>
</dbReference>
<feature type="domain" description="SCP" evidence="3">
    <location>
        <begin position="29"/>
        <end position="143"/>
    </location>
</feature>
<evidence type="ECO:0000256" key="2">
    <source>
        <dbReference type="SAM" id="SignalP"/>
    </source>
</evidence>
<keyword evidence="2" id="KW-0732">Signal</keyword>
<dbReference type="InterPro" id="IPR042178">
    <property type="entry name" value="Serpin_sf_1"/>
</dbReference>
<dbReference type="Gene3D" id="3.30.497.10">
    <property type="entry name" value="Antithrombin, subunit I, domain 2"/>
    <property type="match status" value="1"/>
</dbReference>
<dbReference type="PRINTS" id="PR00837">
    <property type="entry name" value="V5TPXLIKE"/>
</dbReference>